<dbReference type="AlphaFoldDB" id="A0A161X765"/>
<dbReference type="Proteomes" id="UP000076603">
    <property type="component" value="Unassembled WGS sequence"/>
</dbReference>
<accession>A0A161X765</accession>
<name>A0A161X765_9CLOT</name>
<dbReference type="EMBL" id="LWAE01000006">
    <property type="protein sequence ID" value="KZL89946.1"/>
    <property type="molecule type" value="Genomic_DNA"/>
</dbReference>
<organism evidence="2 3">
    <name type="scientific">Clostridium magnum DSM 2767</name>
    <dbReference type="NCBI Taxonomy" id="1121326"/>
    <lineage>
        <taxon>Bacteria</taxon>
        <taxon>Bacillati</taxon>
        <taxon>Bacillota</taxon>
        <taxon>Clostridia</taxon>
        <taxon>Eubacteriales</taxon>
        <taxon>Clostridiaceae</taxon>
        <taxon>Clostridium</taxon>
    </lineage>
</organism>
<evidence type="ECO:0000313" key="3">
    <source>
        <dbReference type="Proteomes" id="UP000076603"/>
    </source>
</evidence>
<keyword evidence="3" id="KW-1185">Reference proteome</keyword>
<gene>
    <name evidence="2" type="ORF">CLMAG_44300</name>
</gene>
<evidence type="ECO:0000256" key="1">
    <source>
        <dbReference type="SAM" id="Coils"/>
    </source>
</evidence>
<feature type="coiled-coil region" evidence="1">
    <location>
        <begin position="187"/>
        <end position="218"/>
    </location>
</feature>
<proteinExistence type="predicted"/>
<dbReference type="STRING" id="1121326.CLMAG_44300"/>
<comment type="caution">
    <text evidence="2">The sequence shown here is derived from an EMBL/GenBank/DDBJ whole genome shotgun (WGS) entry which is preliminary data.</text>
</comment>
<reference evidence="2 3" key="1">
    <citation type="submission" date="2016-04" db="EMBL/GenBank/DDBJ databases">
        <title>Genome sequence of Clostridium magnum DSM 2767.</title>
        <authorList>
            <person name="Poehlein A."/>
            <person name="Uhlig R."/>
            <person name="Fischer R."/>
            <person name="Bahl H."/>
            <person name="Daniel R."/>
        </authorList>
    </citation>
    <scope>NUCLEOTIDE SEQUENCE [LARGE SCALE GENOMIC DNA]</scope>
    <source>
        <strain evidence="2 3">DSM 2767</strain>
    </source>
</reference>
<sequence length="220" mass="26154">MKQGGINYLPIFLSFMSQNRCHSYMTYGNKIKPKGKNLGGFKMNMYGMKLERIVLPENKDKLMCVMVHEYDYEENYYELMDFVYIKDIFPKKLPHDINYLVVQQIYEQLFNPTKKVLRSAEKKLKTAITYLAEHENLCQDTLLLYAEKIALLSREIKDKKTELNKYKYCIKALYYTMPEDVYNKIQVEKTNHQIQSLKDELNIQKQILKQNKAKSQAKKS</sequence>
<dbReference type="PATRIC" id="fig|1121326.3.peg.4492"/>
<keyword evidence="1" id="KW-0175">Coiled coil</keyword>
<evidence type="ECO:0000313" key="2">
    <source>
        <dbReference type="EMBL" id="KZL89946.1"/>
    </source>
</evidence>
<protein>
    <submittedName>
        <fullName evidence="2">Uncharacterized protein</fullName>
    </submittedName>
</protein>